<comment type="caution">
    <text evidence="2">The sequence shown here is derived from an EMBL/GenBank/DDBJ whole genome shotgun (WGS) entry which is preliminary data.</text>
</comment>
<organism evidence="2 3">
    <name type="scientific">Microlunatus ginsengisoli</name>
    <dbReference type="NCBI Taxonomy" id="363863"/>
    <lineage>
        <taxon>Bacteria</taxon>
        <taxon>Bacillati</taxon>
        <taxon>Actinomycetota</taxon>
        <taxon>Actinomycetes</taxon>
        <taxon>Propionibacteriales</taxon>
        <taxon>Propionibacteriaceae</taxon>
        <taxon>Microlunatus</taxon>
    </lineage>
</organism>
<feature type="domain" description="Peptidase M15C" evidence="1">
    <location>
        <begin position="305"/>
        <end position="382"/>
    </location>
</feature>
<dbReference type="EMBL" id="BAABAB010000014">
    <property type="protein sequence ID" value="GAA3617200.1"/>
    <property type="molecule type" value="Genomic_DNA"/>
</dbReference>
<dbReference type="InterPro" id="IPR039561">
    <property type="entry name" value="Peptidase_M15C"/>
</dbReference>
<dbReference type="InterPro" id="IPR009045">
    <property type="entry name" value="Zn_M74/Hedgehog-like"/>
</dbReference>
<reference evidence="3" key="1">
    <citation type="journal article" date="2019" name="Int. J. Syst. Evol. Microbiol.">
        <title>The Global Catalogue of Microorganisms (GCM) 10K type strain sequencing project: providing services to taxonomists for standard genome sequencing and annotation.</title>
        <authorList>
            <consortium name="The Broad Institute Genomics Platform"/>
            <consortium name="The Broad Institute Genome Sequencing Center for Infectious Disease"/>
            <person name="Wu L."/>
            <person name="Ma J."/>
        </authorList>
    </citation>
    <scope>NUCLEOTIDE SEQUENCE [LARGE SCALE GENOMIC DNA]</scope>
    <source>
        <strain evidence="3">JCM 16929</strain>
    </source>
</reference>
<proteinExistence type="predicted"/>
<protein>
    <recommendedName>
        <fullName evidence="1">Peptidase M15C domain-containing protein</fullName>
    </recommendedName>
</protein>
<keyword evidence="3" id="KW-1185">Reference proteome</keyword>
<dbReference type="Gene3D" id="3.30.1380.10">
    <property type="match status" value="1"/>
</dbReference>
<accession>A0ABP6ZQV7</accession>
<sequence length="384" mass="41376">MVPAGSPVAGRYFSDLGRFAFSGTVGAQDATHTVAIYRRATGATSWQKLAQPTSAADGSFTATVPVTDAGAFTMAASISGPPSDDDAIVSNEIAVTVERSTVTMDKLVGSIDSLKDPTVTGRVFPARSGVAIIVDVNVSGKYVKTAAATTGATGTYKTTVPYGRGNLASYTVRTRYVTANRPTRSEASGASSFKRVAVINAVVTNTTAAEVAKTYRAGCPVGASKLRTITMNFYGFDKRMHRGVLIVRKDLTGKVIRGFSSAISHRYPVAKMNNPNVYGGNDPKQMAADNTSGFNCRKVVGNPYKMSPHSYGIAIDVNTVRNPYRDAKGKWWPANGKKYVKRTPRKFGMLTKNSSLTKSLRTDKFFWGGFWSPGRDYQHFEYRG</sequence>
<dbReference type="Pfam" id="PF13539">
    <property type="entry name" value="Peptidase_M15_4"/>
    <property type="match status" value="1"/>
</dbReference>
<dbReference type="SUPFAM" id="SSF55166">
    <property type="entry name" value="Hedgehog/DD-peptidase"/>
    <property type="match status" value="1"/>
</dbReference>
<evidence type="ECO:0000313" key="2">
    <source>
        <dbReference type="EMBL" id="GAA3617200.1"/>
    </source>
</evidence>
<gene>
    <name evidence="2" type="ORF">GCM10022236_19130</name>
</gene>
<evidence type="ECO:0000259" key="1">
    <source>
        <dbReference type="Pfam" id="PF13539"/>
    </source>
</evidence>
<evidence type="ECO:0000313" key="3">
    <source>
        <dbReference type="Proteomes" id="UP001501490"/>
    </source>
</evidence>
<name>A0ABP6ZQV7_9ACTN</name>
<dbReference type="Proteomes" id="UP001501490">
    <property type="component" value="Unassembled WGS sequence"/>
</dbReference>